<dbReference type="RefSeq" id="WP_413781215.1">
    <property type="nucleotide sequence ID" value="NZ_JAUOZS010000001.1"/>
</dbReference>
<keyword evidence="2 5" id="KW-0547">Nucleotide-binding</keyword>
<evidence type="ECO:0000313" key="9">
    <source>
        <dbReference type="Proteomes" id="UP001254848"/>
    </source>
</evidence>
<keyword evidence="9" id="KW-1185">Reference proteome</keyword>
<dbReference type="InterPro" id="IPR000749">
    <property type="entry name" value="ATP-guanido_PTrfase"/>
</dbReference>
<gene>
    <name evidence="5" type="primary">mcsB</name>
    <name evidence="8" type="ORF">Q4T40_15965</name>
</gene>
<dbReference type="SUPFAM" id="SSF55931">
    <property type="entry name" value="Glutamine synthetase/guanido kinase"/>
    <property type="match status" value="1"/>
</dbReference>
<comment type="similarity">
    <text evidence="5 6">Belongs to the ATP:guanido phosphotransferase family.</text>
</comment>
<comment type="activity regulation">
    <text evidence="5">Appears to be allosterically activated by the binding of pArg-containing polypeptides to the pArg-binding pocket localized in the C-terminal domain of McsB.</text>
</comment>
<feature type="binding site" evidence="5 6">
    <location>
        <begin position="177"/>
        <end position="181"/>
    </location>
    <ligand>
        <name>ATP</name>
        <dbReference type="ChEBI" id="CHEBI:30616"/>
    </ligand>
</feature>
<proteinExistence type="inferred from homology"/>
<protein>
    <recommendedName>
        <fullName evidence="5">Protein-arginine kinase</fullName>
        <ecNumber evidence="5">2.7.14.1</ecNumber>
    </recommendedName>
</protein>
<comment type="caution">
    <text evidence="8">The sequence shown here is derived from an EMBL/GenBank/DDBJ whole genome shotgun (WGS) entry which is preliminary data.</text>
</comment>
<dbReference type="Pfam" id="PF00217">
    <property type="entry name" value="ATP-gua_Ptrans"/>
    <property type="match status" value="1"/>
</dbReference>
<evidence type="ECO:0000256" key="6">
    <source>
        <dbReference type="PROSITE-ProRule" id="PRU00843"/>
    </source>
</evidence>
<dbReference type="InterPro" id="IPR023660">
    <property type="entry name" value="Arg_Kinase"/>
</dbReference>
<dbReference type="CDD" id="cd07930">
    <property type="entry name" value="bacterial_phosphagen_kinase"/>
    <property type="match status" value="1"/>
</dbReference>
<feature type="domain" description="Phosphagen kinase C-terminal" evidence="7">
    <location>
        <begin position="24"/>
        <end position="255"/>
    </location>
</feature>
<dbReference type="PANTHER" id="PTHR11547:SF38">
    <property type="entry name" value="ARGININE KINASE 1-RELATED"/>
    <property type="match status" value="1"/>
</dbReference>
<dbReference type="PROSITE" id="PS51510">
    <property type="entry name" value="PHOSPHAGEN_KINASE_C"/>
    <property type="match status" value="1"/>
</dbReference>
<evidence type="ECO:0000313" key="8">
    <source>
        <dbReference type="EMBL" id="MDT8902741.1"/>
    </source>
</evidence>
<evidence type="ECO:0000259" key="7">
    <source>
        <dbReference type="PROSITE" id="PS51510"/>
    </source>
</evidence>
<evidence type="ECO:0000256" key="5">
    <source>
        <dbReference type="HAMAP-Rule" id="MF_00602"/>
    </source>
</evidence>
<evidence type="ECO:0000256" key="4">
    <source>
        <dbReference type="ARBA" id="ARBA00022840"/>
    </source>
</evidence>
<feature type="binding site" evidence="5 6">
    <location>
        <position position="126"/>
    </location>
    <ligand>
        <name>ATP</name>
        <dbReference type="ChEBI" id="CHEBI:30616"/>
    </ligand>
</feature>
<keyword evidence="4 5" id="KW-0067">ATP-binding</keyword>
<dbReference type="HAMAP" id="MF_00602">
    <property type="entry name" value="Prot_Arg_kinase"/>
    <property type="match status" value="1"/>
</dbReference>
<dbReference type="EC" id="2.7.14.1" evidence="5"/>
<evidence type="ECO:0000256" key="1">
    <source>
        <dbReference type="ARBA" id="ARBA00022679"/>
    </source>
</evidence>
<name>A0ABU3P127_9FIRM</name>
<feature type="binding site" evidence="5 6">
    <location>
        <begin position="208"/>
        <end position="213"/>
    </location>
    <ligand>
        <name>ATP</name>
        <dbReference type="ChEBI" id="CHEBI:30616"/>
    </ligand>
</feature>
<dbReference type="Gene3D" id="3.30.590.10">
    <property type="entry name" value="Glutamine synthetase/guanido kinase, catalytic domain"/>
    <property type="match status" value="1"/>
</dbReference>
<feature type="binding site" evidence="5 6">
    <location>
        <begin position="27"/>
        <end position="31"/>
    </location>
    <ligand>
        <name>ATP</name>
        <dbReference type="ChEBI" id="CHEBI:30616"/>
    </ligand>
</feature>
<feature type="binding site" evidence="5 6">
    <location>
        <position position="92"/>
    </location>
    <ligand>
        <name>ATP</name>
        <dbReference type="ChEBI" id="CHEBI:30616"/>
    </ligand>
</feature>
<dbReference type="PANTHER" id="PTHR11547">
    <property type="entry name" value="ARGININE OR CREATINE KINASE"/>
    <property type="match status" value="1"/>
</dbReference>
<accession>A0ABU3P127</accession>
<dbReference type="EMBL" id="JAUOZS010000001">
    <property type="protein sequence ID" value="MDT8902741.1"/>
    <property type="molecule type" value="Genomic_DNA"/>
</dbReference>
<evidence type="ECO:0000256" key="3">
    <source>
        <dbReference type="ARBA" id="ARBA00022777"/>
    </source>
</evidence>
<sequence length="358" mass="39225">MTIENLLDKPLSPWMKGGGPDEDIVLSSRVRLARNLEDVPFPGRADGQTLAAVAGEIRKSVGDLGAADKHVYMFVEMDKLPQLERNVLVEKHIISPHHADDDGHRALVVRDDAAVSIMVNEEDHLRIQCLVPGLNLQEAFALANRVDDLLEAKHTFAFHESAGYLTACPTNAGTGMRASVMLHLPALVLTSQINRIVAAATQLGLAVRGLYGEGTEAIGNIFQISNQITLGHSEQDIIDNLQTIARQVVQQERVAREALTKKSADALADRVWRAYGVLCYARSISGQEAMSLLSEVRLGIDLELITGVEAAVFNELLVTTRPNFLQKIAGREEISPGERDRLRAQLIREKLKEGKPDA</sequence>
<dbReference type="GO" id="GO:1990424">
    <property type="term" value="F:protein arginine kinase activity"/>
    <property type="evidence" value="ECO:0007669"/>
    <property type="project" value="UniProtKB-EC"/>
</dbReference>
<dbReference type="NCBIfam" id="NF002194">
    <property type="entry name" value="PRK01059.1-4"/>
    <property type="match status" value="1"/>
</dbReference>
<comment type="function">
    <text evidence="5">Catalyzes the specific phosphorylation of arginine residues in proteins.</text>
</comment>
<keyword evidence="3 5" id="KW-0418">Kinase</keyword>
<organism evidence="8 9">
    <name type="scientific">Anaeroselena agilis</name>
    <dbReference type="NCBI Taxonomy" id="3063788"/>
    <lineage>
        <taxon>Bacteria</taxon>
        <taxon>Bacillati</taxon>
        <taxon>Bacillota</taxon>
        <taxon>Negativicutes</taxon>
        <taxon>Acetonemataceae</taxon>
        <taxon>Anaeroselena</taxon>
    </lineage>
</organism>
<dbReference type="Proteomes" id="UP001254848">
    <property type="component" value="Unassembled WGS sequence"/>
</dbReference>
<dbReference type="InterPro" id="IPR014746">
    <property type="entry name" value="Gln_synth/guanido_kin_cat_dom"/>
</dbReference>
<keyword evidence="1 5" id="KW-0808">Transferase</keyword>
<dbReference type="InterPro" id="IPR022414">
    <property type="entry name" value="ATP-guanido_PTrfase_cat"/>
</dbReference>
<feature type="short sequence motif" description="RDXXRA motif of the pArg binding pocket involved in allosteric regulation" evidence="5">
    <location>
        <begin position="339"/>
        <end position="344"/>
    </location>
</feature>
<reference evidence="8 9" key="1">
    <citation type="submission" date="2023-07" db="EMBL/GenBank/DDBJ databases">
        <title>The novel representative of Negativicutes class, Anaeroselena agilis gen. nov. sp. nov.</title>
        <authorList>
            <person name="Prokofeva M.I."/>
            <person name="Elcheninov A.G."/>
            <person name="Klyukina A."/>
            <person name="Kublanov I.V."/>
            <person name="Frolov E.N."/>
            <person name="Podosokorskaya O.A."/>
        </authorList>
    </citation>
    <scope>NUCLEOTIDE SEQUENCE [LARGE SCALE GENOMIC DNA]</scope>
    <source>
        <strain evidence="8 9">4137-cl</strain>
    </source>
</reference>
<evidence type="ECO:0000256" key="2">
    <source>
        <dbReference type="ARBA" id="ARBA00022741"/>
    </source>
</evidence>
<comment type="catalytic activity">
    <reaction evidence="5">
        <text>L-arginyl-[protein] + ATP = N(omega)-phospho-L-arginyl-[protein] + ADP + H(+)</text>
        <dbReference type="Rhea" id="RHEA:43384"/>
        <dbReference type="Rhea" id="RHEA-COMP:10532"/>
        <dbReference type="Rhea" id="RHEA-COMP:10533"/>
        <dbReference type="ChEBI" id="CHEBI:15378"/>
        <dbReference type="ChEBI" id="CHEBI:29965"/>
        <dbReference type="ChEBI" id="CHEBI:30616"/>
        <dbReference type="ChEBI" id="CHEBI:83226"/>
        <dbReference type="ChEBI" id="CHEBI:456216"/>
        <dbReference type="EC" id="2.7.14.1"/>
    </reaction>
</comment>
<keyword evidence="5" id="KW-0021">Allosteric enzyme</keyword>